<dbReference type="Gene3D" id="2.60.40.3620">
    <property type="match status" value="3"/>
</dbReference>
<organism evidence="2">
    <name type="scientific">uncultured Muribaculaceae bacterium</name>
    <dbReference type="NCBI Taxonomy" id="2301481"/>
    <lineage>
        <taxon>Bacteria</taxon>
        <taxon>Pseudomonadati</taxon>
        <taxon>Bacteroidota</taxon>
        <taxon>Bacteroidia</taxon>
        <taxon>Bacteroidales</taxon>
        <taxon>Muribaculaceae</taxon>
        <taxon>environmental samples</taxon>
    </lineage>
</organism>
<gene>
    <name evidence="2" type="ORF">Muribac1_0490</name>
</gene>
<reference evidence="2" key="1">
    <citation type="journal article" date="2020" name="J. ISSAAS">
        <title>Lactobacilli and other gastrointestinal microbiota of Peromyscus leucopus, reservoir host for agents of Lyme disease and other zoonoses in North America.</title>
        <authorList>
            <person name="Milovic A."/>
            <person name="Bassam K."/>
            <person name="Shao H."/>
            <person name="Chatzistamou I."/>
            <person name="Tufts D.M."/>
            <person name="Diuk-Wasser M."/>
            <person name="Barbour A.G."/>
        </authorList>
    </citation>
    <scope>NUCLEOTIDE SEQUENCE</scope>
    <source>
        <strain evidence="2">LL71</strain>
    </source>
</reference>
<accession>A0A6G8F3H0</accession>
<protein>
    <recommendedName>
        <fullName evidence="1">SusF first starch specific CBM domain-containing protein</fullName>
    </recommendedName>
</protein>
<feature type="domain" description="SusF first starch specific CBM" evidence="1">
    <location>
        <begin position="168"/>
        <end position="284"/>
    </location>
</feature>
<dbReference type="InterPro" id="IPR058976">
    <property type="entry name" value="CBM_1st_SusF"/>
</dbReference>
<evidence type="ECO:0000313" key="2">
    <source>
        <dbReference type="EMBL" id="QIM10840.1"/>
    </source>
</evidence>
<name>A0A6G8F3H0_9BACT</name>
<sequence>MASSCEETIDPALPQQNPQQPIVNVEDIATAKAGVLASDAVINLENYNSDGTTVPVIKLEKADSLPEGAKVSYKLEISPNDDFSRSVTLDTQSGDGESADIYSVSAQAWNDAHVSLFGKSPKEKTAYYRVPVYIDLDGSNYRLNGNDYYAVSGSLKETCFDLGFVIEDHYYLLGNATTWDMAKAKDFAFEHDTDVSVYDNPVFKIKLEVTQDQLDANGGGSYWKIAPESSVDAQNWDALLGTEVNGDSSLEGHLVGPGKVESGMLTVPGKYELSINMEEMTYSFELLLQPDVLYTPGDTNGWNQLASAWLGLSKEAYYGVSPLSTNGFKICADSKWDNSTDYGAENSDPALSGKLVLGQAGANINCGENGLYWIKVDYDKTSYQMTEYTLTKITRVGVIGSFKASSWGDDVEMTSTDDGKTWTANISFAAGDEFKIRFNNGWDMNLGGSMDGLLFDQGNVKVETAGDYVMTLSLLGSLPKVTLTAK</sequence>
<dbReference type="AlphaFoldDB" id="A0A6G8F3H0"/>
<evidence type="ECO:0000259" key="1">
    <source>
        <dbReference type="Pfam" id="PF26120"/>
    </source>
</evidence>
<dbReference type="Pfam" id="PF26120">
    <property type="entry name" value="CBM_1st_SusF"/>
    <property type="match status" value="1"/>
</dbReference>
<dbReference type="EMBL" id="MT002444">
    <property type="protein sequence ID" value="QIM10840.1"/>
    <property type="molecule type" value="Genomic_DNA"/>
</dbReference>
<proteinExistence type="predicted"/>